<protein>
    <submittedName>
        <fullName evidence="2">Uncharacterized protein</fullName>
    </submittedName>
</protein>
<proteinExistence type="predicted"/>
<name>A0A194YKW0_SORBI</name>
<dbReference type="Proteomes" id="UP000000768">
    <property type="component" value="Chromosome 10"/>
</dbReference>
<evidence type="ECO:0000313" key="3">
    <source>
        <dbReference type="Proteomes" id="UP000000768"/>
    </source>
</evidence>
<reference evidence="3" key="2">
    <citation type="journal article" date="2018" name="Plant J.">
        <title>The Sorghum bicolor reference genome: improved assembly, gene annotations, a transcriptome atlas, and signatures of genome organization.</title>
        <authorList>
            <person name="McCormick R.F."/>
            <person name="Truong S.K."/>
            <person name="Sreedasyam A."/>
            <person name="Jenkins J."/>
            <person name="Shu S."/>
            <person name="Sims D."/>
            <person name="Kennedy M."/>
            <person name="Amirebrahimi M."/>
            <person name="Weers B.D."/>
            <person name="McKinley B."/>
            <person name="Mattison A."/>
            <person name="Morishige D.T."/>
            <person name="Grimwood J."/>
            <person name="Schmutz J."/>
            <person name="Mullet J.E."/>
        </authorList>
    </citation>
    <scope>NUCLEOTIDE SEQUENCE [LARGE SCALE GENOMIC DNA]</scope>
    <source>
        <strain evidence="3">cv. BTx623</strain>
    </source>
</reference>
<gene>
    <name evidence="2" type="ORF">SORBI_3010G227600</name>
</gene>
<sequence>MSDDVASDCNRTWHTRRGSARRRRTPRARHRHRRRQRRPRARRGGAPLLCPPSRRGQRTRRRCRRRRPLRTDIPGRWLDASFPPLSRPSK</sequence>
<evidence type="ECO:0000313" key="2">
    <source>
        <dbReference type="EMBL" id="KXG20619.1"/>
    </source>
</evidence>
<feature type="region of interest" description="Disordered" evidence="1">
    <location>
        <begin position="1"/>
        <end position="90"/>
    </location>
</feature>
<accession>A0A194YKW0</accession>
<evidence type="ECO:0000256" key="1">
    <source>
        <dbReference type="SAM" id="MobiDB-lite"/>
    </source>
</evidence>
<feature type="compositionally biased region" description="Basic residues" evidence="1">
    <location>
        <begin position="55"/>
        <end position="68"/>
    </location>
</feature>
<dbReference type="AlphaFoldDB" id="A0A194YKW0"/>
<feature type="compositionally biased region" description="Basic residues" evidence="1">
    <location>
        <begin position="13"/>
        <end position="43"/>
    </location>
</feature>
<dbReference type="InParanoid" id="A0A194YKW0"/>
<dbReference type="Gramene" id="KXG20619">
    <property type="protein sequence ID" value="KXG20619"/>
    <property type="gene ID" value="SORBI_3010G227600"/>
</dbReference>
<reference evidence="2 3" key="1">
    <citation type="journal article" date="2009" name="Nature">
        <title>The Sorghum bicolor genome and the diversification of grasses.</title>
        <authorList>
            <person name="Paterson A.H."/>
            <person name="Bowers J.E."/>
            <person name="Bruggmann R."/>
            <person name="Dubchak I."/>
            <person name="Grimwood J."/>
            <person name="Gundlach H."/>
            <person name="Haberer G."/>
            <person name="Hellsten U."/>
            <person name="Mitros T."/>
            <person name="Poliakov A."/>
            <person name="Schmutz J."/>
            <person name="Spannagl M."/>
            <person name="Tang H."/>
            <person name="Wang X."/>
            <person name="Wicker T."/>
            <person name="Bharti A.K."/>
            <person name="Chapman J."/>
            <person name="Feltus F.A."/>
            <person name="Gowik U."/>
            <person name="Grigoriev I.V."/>
            <person name="Lyons E."/>
            <person name="Maher C.A."/>
            <person name="Martis M."/>
            <person name="Narechania A."/>
            <person name="Otillar R.P."/>
            <person name="Penning B.W."/>
            <person name="Salamov A.A."/>
            <person name="Wang Y."/>
            <person name="Zhang L."/>
            <person name="Carpita N.C."/>
            <person name="Freeling M."/>
            <person name="Gingle A.R."/>
            <person name="Hash C.T."/>
            <person name="Keller B."/>
            <person name="Klein P."/>
            <person name="Kresovich S."/>
            <person name="McCann M.C."/>
            <person name="Ming R."/>
            <person name="Peterson D.G."/>
            <person name="Mehboob-ur-Rahman"/>
            <person name="Ware D."/>
            <person name="Westhoff P."/>
            <person name="Mayer K.F."/>
            <person name="Messing J."/>
            <person name="Rokhsar D.S."/>
        </authorList>
    </citation>
    <scope>NUCLEOTIDE SEQUENCE [LARGE SCALE GENOMIC DNA]</scope>
    <source>
        <strain evidence="3">cv. BTx623</strain>
    </source>
</reference>
<keyword evidence="3" id="KW-1185">Reference proteome</keyword>
<dbReference type="EMBL" id="CM000769">
    <property type="protein sequence ID" value="KXG20619.1"/>
    <property type="molecule type" value="Genomic_DNA"/>
</dbReference>
<organism evidence="2 3">
    <name type="scientific">Sorghum bicolor</name>
    <name type="common">Sorghum</name>
    <name type="synonym">Sorghum vulgare</name>
    <dbReference type="NCBI Taxonomy" id="4558"/>
    <lineage>
        <taxon>Eukaryota</taxon>
        <taxon>Viridiplantae</taxon>
        <taxon>Streptophyta</taxon>
        <taxon>Embryophyta</taxon>
        <taxon>Tracheophyta</taxon>
        <taxon>Spermatophyta</taxon>
        <taxon>Magnoliopsida</taxon>
        <taxon>Liliopsida</taxon>
        <taxon>Poales</taxon>
        <taxon>Poaceae</taxon>
        <taxon>PACMAD clade</taxon>
        <taxon>Panicoideae</taxon>
        <taxon>Andropogonodae</taxon>
        <taxon>Andropogoneae</taxon>
        <taxon>Sorghinae</taxon>
        <taxon>Sorghum</taxon>
    </lineage>
</organism>